<protein>
    <submittedName>
        <fullName evidence="1">Uncharacterized protein</fullName>
    </submittedName>
</protein>
<sequence length="216" mass="24195">MGIFSFFLFSMACTDLYQKSGAFEFQRFQGDINCQVLASPADAGTDYFRSAVFTDEGMFMVFNSYEYNKGTDGARVFYFFPRTRMPGFEKQPNGEMLVQTSASGISITYDKSERRFAGMLGGTLTEDPKVHPGNNGGVEIRDVKTLWLDVGFKFKGDPSADASRSSIFTDVTGQRCEVSNKEIFSFTSDGDSFFKFTDSELKAFLKNRCPALHVNF</sequence>
<organism evidence="1 2">
    <name type="scientific">Bdellovibrio bacteriovorus</name>
    <dbReference type="NCBI Taxonomy" id="959"/>
    <lineage>
        <taxon>Bacteria</taxon>
        <taxon>Pseudomonadati</taxon>
        <taxon>Bdellovibrionota</taxon>
        <taxon>Bdellovibrionia</taxon>
        <taxon>Bdellovibrionales</taxon>
        <taxon>Pseudobdellovibrionaceae</taxon>
        <taxon>Bdellovibrio</taxon>
    </lineage>
</organism>
<comment type="caution">
    <text evidence="1">The sequence shown here is derived from an EMBL/GenBank/DDBJ whole genome shotgun (WGS) entry which is preliminary data.</text>
</comment>
<dbReference type="EMBL" id="LUKE01000001">
    <property type="protein sequence ID" value="KYG66290.1"/>
    <property type="molecule type" value="Genomic_DNA"/>
</dbReference>
<dbReference type="AlphaFoldDB" id="A0A150WPD8"/>
<proteinExistence type="predicted"/>
<accession>A0A150WPD8</accession>
<reference evidence="1 2" key="1">
    <citation type="submission" date="2016-03" db="EMBL/GenBank/DDBJ databases">
        <authorList>
            <person name="Ploux O."/>
        </authorList>
    </citation>
    <scope>NUCLEOTIDE SEQUENCE [LARGE SCALE GENOMIC DNA]</scope>
    <source>
        <strain evidence="1 2">R0</strain>
    </source>
</reference>
<dbReference type="RefSeq" id="WP_061833856.1">
    <property type="nucleotide sequence ID" value="NZ_LUKE01000001.1"/>
</dbReference>
<dbReference type="Proteomes" id="UP000075320">
    <property type="component" value="Unassembled WGS sequence"/>
</dbReference>
<name>A0A150WPD8_BDEBC</name>
<evidence type="ECO:0000313" key="1">
    <source>
        <dbReference type="EMBL" id="KYG66290.1"/>
    </source>
</evidence>
<keyword evidence="2" id="KW-1185">Reference proteome</keyword>
<evidence type="ECO:0000313" key="2">
    <source>
        <dbReference type="Proteomes" id="UP000075320"/>
    </source>
</evidence>
<gene>
    <name evidence="1" type="ORF">AZI86_04330</name>
</gene>